<dbReference type="InterPro" id="IPR036305">
    <property type="entry name" value="RGS_sf"/>
</dbReference>
<dbReference type="Gene3D" id="1.10.167.10">
    <property type="entry name" value="Regulator of G-protein Signalling 4, domain 2"/>
    <property type="match status" value="1"/>
</dbReference>
<feature type="domain" description="RGS" evidence="2">
    <location>
        <begin position="83"/>
        <end position="194"/>
    </location>
</feature>
<dbReference type="CDD" id="cd07440">
    <property type="entry name" value="RGS"/>
    <property type="match status" value="1"/>
</dbReference>
<dbReference type="Pfam" id="PF00615">
    <property type="entry name" value="RGS"/>
    <property type="match status" value="1"/>
</dbReference>
<accession>A0A8H4URW8</accession>
<dbReference type="AlphaFoldDB" id="A0A8H4URW8"/>
<dbReference type="SUPFAM" id="SSF48097">
    <property type="entry name" value="Regulator of G-protein signaling, RGS"/>
    <property type="match status" value="1"/>
</dbReference>
<protein>
    <recommendedName>
        <fullName evidence="2">RGS domain-containing protein</fullName>
    </recommendedName>
</protein>
<comment type="caution">
    <text evidence="3">The sequence shown here is derived from an EMBL/GenBank/DDBJ whole genome shotgun (WGS) entry which is preliminary data.</text>
</comment>
<sequence>MMGLSRSRRQSPECLSPGFPPPSPQPSSAFEDFIDVDSPPSRPMSEAFMSGTSTPNGALGSRSPSLAEILLDVALPPWTLSAFMAYLSQNHCMESLEFTLDSQRYAAFYTEMITENQQQCQDSHDRVCVLWEKLMQVYIIPCAPREVNIPARIRDRLLTLPCGPSPPHPSQLDEAGRILYELMNDSLLLPFLQSVTPMQLDGPSEESIRGPRRSSNTSSRLGAPVRSRNSFHQVESDSLTDDSDCNSPQALEPMTPPTTPPTSEWAFTTSPGGLQRAVAAHNKGWKKMGAKLGFNRSQVASSPESPNQADRTSEDSQETFGPGSSHIGHPLFGTTQADDGWNHNLDYEQDGGSRDGTAARPNTALSCGKSSLVQKNIRMRRRAHKSFEFKAGLQPMCSTSTPMPQDHKTPVTYYHSGPLVASLSATSLAAESDQDTTEITSSPLSDLSNYLPTPVGSHEDMACPATTSDRHAYRYASPMEDVYGWDAELNRRHVPRSTSSMSPKEGCDSAALSYRRANGSKATLLQRVFRVGSSSSLGKYETAI</sequence>
<evidence type="ECO:0000313" key="4">
    <source>
        <dbReference type="Proteomes" id="UP000635477"/>
    </source>
</evidence>
<evidence type="ECO:0000313" key="3">
    <source>
        <dbReference type="EMBL" id="KAF4982540.1"/>
    </source>
</evidence>
<feature type="region of interest" description="Disordered" evidence="1">
    <location>
        <begin position="200"/>
        <end position="269"/>
    </location>
</feature>
<dbReference type="PROSITE" id="PS50132">
    <property type="entry name" value="RGS"/>
    <property type="match status" value="1"/>
</dbReference>
<evidence type="ECO:0000259" key="2">
    <source>
        <dbReference type="PROSITE" id="PS50132"/>
    </source>
</evidence>
<keyword evidence="4" id="KW-1185">Reference proteome</keyword>
<dbReference type="InterPro" id="IPR016137">
    <property type="entry name" value="RGS"/>
</dbReference>
<proteinExistence type="predicted"/>
<feature type="region of interest" description="Disordered" evidence="1">
    <location>
        <begin position="296"/>
        <end position="340"/>
    </location>
</feature>
<dbReference type="EMBL" id="JABEYC010000111">
    <property type="protein sequence ID" value="KAF4982540.1"/>
    <property type="molecule type" value="Genomic_DNA"/>
</dbReference>
<dbReference type="OrthoDB" id="10266999at2759"/>
<reference evidence="3" key="1">
    <citation type="journal article" date="2020" name="BMC Genomics">
        <title>Correction to: Identification and distribution of gene clusters required for synthesis of sphingolipid metabolism inhibitors in diverse species of the filamentous fungus Fusarium.</title>
        <authorList>
            <person name="Kim H.S."/>
            <person name="Lohmar J.M."/>
            <person name="Busman M."/>
            <person name="Brown D.W."/>
            <person name="Naumann T.A."/>
            <person name="Divon H.H."/>
            <person name="Lysoe E."/>
            <person name="Uhlig S."/>
            <person name="Proctor R.H."/>
        </authorList>
    </citation>
    <scope>NUCLEOTIDE SEQUENCE</scope>
    <source>
        <strain evidence="3">NRRL 22465</strain>
    </source>
</reference>
<dbReference type="PANTHER" id="PTHR10845:SF267">
    <property type="entry name" value="REGULATOR OF G PROTEIN SIGNALING DOMAIN PROTEIN (AFU_ORTHOLOGUE AFUA_6G06860)"/>
    <property type="match status" value="1"/>
</dbReference>
<dbReference type="InterPro" id="IPR044926">
    <property type="entry name" value="RGS_subdomain_2"/>
</dbReference>
<name>A0A8H4URW8_9HYPO</name>
<gene>
    <name evidence="3" type="ORF">FZEAL_1850</name>
</gene>
<feature type="compositionally biased region" description="Polar residues" evidence="1">
    <location>
        <begin position="296"/>
        <end position="310"/>
    </location>
</feature>
<organism evidence="3 4">
    <name type="scientific">Fusarium zealandicum</name>
    <dbReference type="NCBI Taxonomy" id="1053134"/>
    <lineage>
        <taxon>Eukaryota</taxon>
        <taxon>Fungi</taxon>
        <taxon>Dikarya</taxon>
        <taxon>Ascomycota</taxon>
        <taxon>Pezizomycotina</taxon>
        <taxon>Sordariomycetes</taxon>
        <taxon>Hypocreomycetidae</taxon>
        <taxon>Hypocreales</taxon>
        <taxon>Nectriaceae</taxon>
        <taxon>Fusarium</taxon>
        <taxon>Fusarium staphyleae species complex</taxon>
    </lineage>
</organism>
<reference evidence="3" key="2">
    <citation type="submission" date="2020-05" db="EMBL/GenBank/DDBJ databases">
        <authorList>
            <person name="Kim H.-S."/>
            <person name="Proctor R.H."/>
            <person name="Brown D.W."/>
        </authorList>
    </citation>
    <scope>NUCLEOTIDE SEQUENCE</scope>
    <source>
        <strain evidence="3">NRRL 22465</strain>
    </source>
</reference>
<evidence type="ECO:0000256" key="1">
    <source>
        <dbReference type="SAM" id="MobiDB-lite"/>
    </source>
</evidence>
<feature type="region of interest" description="Disordered" evidence="1">
    <location>
        <begin position="1"/>
        <end position="59"/>
    </location>
</feature>
<dbReference type="Proteomes" id="UP000635477">
    <property type="component" value="Unassembled WGS sequence"/>
</dbReference>
<dbReference type="SMART" id="SM00315">
    <property type="entry name" value="RGS"/>
    <property type="match status" value="1"/>
</dbReference>
<dbReference type="PANTHER" id="PTHR10845">
    <property type="entry name" value="REGULATOR OF G PROTEIN SIGNALING"/>
    <property type="match status" value="1"/>
</dbReference>
<feature type="compositionally biased region" description="Polar residues" evidence="1">
    <location>
        <begin position="227"/>
        <end position="237"/>
    </location>
</feature>